<dbReference type="GeneID" id="37080772"/>
<dbReference type="Pfam" id="PF12796">
    <property type="entry name" value="Ank_2"/>
    <property type="match status" value="1"/>
</dbReference>
<evidence type="ECO:0000313" key="4">
    <source>
        <dbReference type="Proteomes" id="UP000248349"/>
    </source>
</evidence>
<sequence length="188" mass="19604">MSGNWIYGGPLCAAAAINQEGGMYGTALSCAVGERRLEMVEFLISKGATVNMPLPGSYGSALNHAVYANQLDIAEMLIDHVGSSGAPLRLQPGVVECRLSSTWSARERQSIGVCRDFLEAPLAAAASGRKLEVARLLIELGATVDLPLEAGSLGSALAAAAAGADVQILKYFVNKGCQCQPGLCHWPT</sequence>
<dbReference type="InterPro" id="IPR002110">
    <property type="entry name" value="Ankyrin_rpt"/>
</dbReference>
<reference evidence="3 4" key="1">
    <citation type="submission" date="2016-12" db="EMBL/GenBank/DDBJ databases">
        <title>The genomes of Aspergillus section Nigri reveals drivers in fungal speciation.</title>
        <authorList>
            <consortium name="DOE Joint Genome Institute"/>
            <person name="Vesth T.C."/>
            <person name="Nybo J."/>
            <person name="Theobald S."/>
            <person name="Brandl J."/>
            <person name="Frisvad J.C."/>
            <person name="Nielsen K.F."/>
            <person name="Lyhne E.K."/>
            <person name="Kogle M.E."/>
            <person name="Kuo A."/>
            <person name="Riley R."/>
            <person name="Clum A."/>
            <person name="Nolan M."/>
            <person name="Lipzen A."/>
            <person name="Salamov A."/>
            <person name="Henrissat B."/>
            <person name="Wiebenga A."/>
            <person name="De Vries R.P."/>
            <person name="Grigoriev I.V."/>
            <person name="Mortensen U.H."/>
            <person name="Andersen M.R."/>
            <person name="Baker S.E."/>
        </authorList>
    </citation>
    <scope>NUCLEOTIDE SEQUENCE [LARGE SCALE GENOMIC DNA]</scope>
    <source>
        <strain evidence="3 4">JOP 1030-1</strain>
    </source>
</reference>
<dbReference type="Proteomes" id="UP000248349">
    <property type="component" value="Unassembled WGS sequence"/>
</dbReference>
<dbReference type="STRING" id="1450539.A0A318ZI37"/>
<protein>
    <recommendedName>
        <fullName evidence="5">Ankyrin</fullName>
    </recommendedName>
</protein>
<name>A0A318ZI37_9EURO</name>
<dbReference type="SMART" id="SM00248">
    <property type="entry name" value="ANK"/>
    <property type="match status" value="4"/>
</dbReference>
<dbReference type="PANTHER" id="PTHR24171:SF9">
    <property type="entry name" value="ANKYRIN REPEAT DOMAIN-CONTAINING PROTEIN 39"/>
    <property type="match status" value="1"/>
</dbReference>
<dbReference type="InterPro" id="IPR036770">
    <property type="entry name" value="Ankyrin_rpt-contain_sf"/>
</dbReference>
<gene>
    <name evidence="3" type="ORF">BP01DRAFT_422010</name>
</gene>
<dbReference type="OrthoDB" id="4772757at2759"/>
<dbReference type="PANTHER" id="PTHR24171">
    <property type="entry name" value="ANKYRIN REPEAT DOMAIN-CONTAINING PROTEIN 39-RELATED"/>
    <property type="match status" value="1"/>
</dbReference>
<dbReference type="AlphaFoldDB" id="A0A318ZI37"/>
<keyword evidence="4" id="KW-1185">Reference proteome</keyword>
<keyword evidence="1" id="KW-0677">Repeat</keyword>
<accession>A0A318ZI37</accession>
<keyword evidence="2" id="KW-0040">ANK repeat</keyword>
<evidence type="ECO:0008006" key="5">
    <source>
        <dbReference type="Google" id="ProtNLM"/>
    </source>
</evidence>
<dbReference type="Gene3D" id="1.25.40.20">
    <property type="entry name" value="Ankyrin repeat-containing domain"/>
    <property type="match status" value="1"/>
</dbReference>
<organism evidence="3 4">
    <name type="scientific">Aspergillus saccharolyticus JOP 1030-1</name>
    <dbReference type="NCBI Taxonomy" id="1450539"/>
    <lineage>
        <taxon>Eukaryota</taxon>
        <taxon>Fungi</taxon>
        <taxon>Dikarya</taxon>
        <taxon>Ascomycota</taxon>
        <taxon>Pezizomycotina</taxon>
        <taxon>Eurotiomycetes</taxon>
        <taxon>Eurotiomycetidae</taxon>
        <taxon>Eurotiales</taxon>
        <taxon>Aspergillaceae</taxon>
        <taxon>Aspergillus</taxon>
        <taxon>Aspergillus subgen. Circumdati</taxon>
    </lineage>
</organism>
<proteinExistence type="predicted"/>
<dbReference type="SUPFAM" id="SSF48403">
    <property type="entry name" value="Ankyrin repeat"/>
    <property type="match status" value="1"/>
</dbReference>
<dbReference type="EMBL" id="KZ821225">
    <property type="protein sequence ID" value="PYH47159.1"/>
    <property type="molecule type" value="Genomic_DNA"/>
</dbReference>
<evidence type="ECO:0000256" key="2">
    <source>
        <dbReference type="ARBA" id="ARBA00023043"/>
    </source>
</evidence>
<dbReference type="RefSeq" id="XP_025433141.1">
    <property type="nucleotide sequence ID" value="XM_025579543.1"/>
</dbReference>
<evidence type="ECO:0000313" key="3">
    <source>
        <dbReference type="EMBL" id="PYH47159.1"/>
    </source>
</evidence>
<evidence type="ECO:0000256" key="1">
    <source>
        <dbReference type="ARBA" id="ARBA00022737"/>
    </source>
</evidence>